<evidence type="ECO:0000256" key="1">
    <source>
        <dbReference type="ARBA" id="ARBA00022729"/>
    </source>
</evidence>
<evidence type="ECO:0000256" key="2">
    <source>
        <dbReference type="SAM" id="MobiDB-lite"/>
    </source>
</evidence>
<feature type="region of interest" description="Disordered" evidence="2">
    <location>
        <begin position="105"/>
        <end position="157"/>
    </location>
</feature>
<dbReference type="PANTHER" id="PTHR15462:SF19">
    <property type="entry name" value="PEPTIDASE S1 DOMAIN-CONTAINING PROTEIN"/>
    <property type="match status" value="1"/>
</dbReference>
<feature type="signal peptide" evidence="3">
    <location>
        <begin position="1"/>
        <end position="24"/>
    </location>
</feature>
<dbReference type="PROSITE" id="PS51318">
    <property type="entry name" value="TAT"/>
    <property type="match status" value="1"/>
</dbReference>
<dbReference type="InterPro" id="IPR043504">
    <property type="entry name" value="Peptidase_S1_PA_chymotrypsin"/>
</dbReference>
<dbReference type="EMBL" id="FOSG01000016">
    <property type="protein sequence ID" value="SFL30495.1"/>
    <property type="molecule type" value="Genomic_DNA"/>
</dbReference>
<accession>A0A1I4GKH0</accession>
<dbReference type="OrthoDB" id="5121599at2"/>
<dbReference type="InterPro" id="IPR009003">
    <property type="entry name" value="Peptidase_S1_PA"/>
</dbReference>
<dbReference type="Pfam" id="PF13365">
    <property type="entry name" value="Trypsin_2"/>
    <property type="match status" value="1"/>
</dbReference>
<evidence type="ECO:0000256" key="3">
    <source>
        <dbReference type="SAM" id="SignalP"/>
    </source>
</evidence>
<dbReference type="RefSeq" id="WP_093851272.1">
    <property type="nucleotide sequence ID" value="NZ_FOSG01000016.1"/>
</dbReference>
<dbReference type="Gene3D" id="2.40.10.10">
    <property type="entry name" value="Trypsin-like serine proteases"/>
    <property type="match status" value="2"/>
</dbReference>
<dbReference type="AlphaFoldDB" id="A0A1I4GKH0"/>
<dbReference type="InterPro" id="IPR050966">
    <property type="entry name" value="Glutamyl_endopeptidase"/>
</dbReference>
<evidence type="ECO:0000313" key="5">
    <source>
        <dbReference type="Proteomes" id="UP000198928"/>
    </source>
</evidence>
<dbReference type="SUPFAM" id="SSF50494">
    <property type="entry name" value="Trypsin-like serine proteases"/>
    <property type="match status" value="1"/>
</dbReference>
<evidence type="ECO:0000313" key="4">
    <source>
        <dbReference type="EMBL" id="SFL30495.1"/>
    </source>
</evidence>
<dbReference type="PANTHER" id="PTHR15462">
    <property type="entry name" value="SERINE PROTEASE"/>
    <property type="match status" value="1"/>
</dbReference>
<reference evidence="5" key="1">
    <citation type="submission" date="2016-10" db="EMBL/GenBank/DDBJ databases">
        <authorList>
            <person name="Varghese N."/>
            <person name="Submissions S."/>
        </authorList>
    </citation>
    <scope>NUCLEOTIDE SEQUENCE [LARGE SCALE GENOMIC DNA]</scope>
    <source>
        <strain evidence="5">PL19</strain>
    </source>
</reference>
<feature type="region of interest" description="Disordered" evidence="2">
    <location>
        <begin position="26"/>
        <end position="62"/>
    </location>
</feature>
<keyword evidence="5" id="KW-1185">Reference proteome</keyword>
<keyword evidence="1 3" id="KW-0732">Signal</keyword>
<gene>
    <name evidence="4" type="ORF">SAMN05192584_116103</name>
</gene>
<sequence>MSATSRRRSALAATAIAAALAVTAAACGPADEETGAQASPSATAPDGKGGPGIDGLRLPKELPAALKDFDPEKWKNGEWRNWDKDDWLREARDFVNPIIEGLWDPDRMKDAEDNDRRVDSDVDDGGTGGGTGGEGDEGVTDPDPAPKKARPVTAPYRENAPAVGKVFMDTPKGPMVCSGTVVEDPRSPGKSDLVATAGHCVHAGSDGGWFRNVVFVPAYNDSALKASELEQASPTEVAPHGVFWATWAQTTEHWISNGAETGGLGASQDFAVLRVEAEDKGGKSLEETVGTAVPVDFGKPSVASLSSVRAYGYPAAPPFDGLTMHTCTDRPGRLTLSESESTMYRIGCTMTGGSSGGGWFAEGGSGERTLVSVTSIGTIDHTWLAGPRLGEEAEGVLEGVSEKFAGGS</sequence>
<feature type="compositionally biased region" description="Basic and acidic residues" evidence="2">
    <location>
        <begin position="105"/>
        <end position="120"/>
    </location>
</feature>
<feature type="chain" id="PRO_5039286731" evidence="3">
    <location>
        <begin position="25"/>
        <end position="408"/>
    </location>
</feature>
<dbReference type="Proteomes" id="UP000198928">
    <property type="component" value="Unassembled WGS sequence"/>
</dbReference>
<proteinExistence type="predicted"/>
<organism evidence="4 5">
    <name type="scientific">Streptomyces pini</name>
    <dbReference type="NCBI Taxonomy" id="1520580"/>
    <lineage>
        <taxon>Bacteria</taxon>
        <taxon>Bacillati</taxon>
        <taxon>Actinomycetota</taxon>
        <taxon>Actinomycetes</taxon>
        <taxon>Kitasatosporales</taxon>
        <taxon>Streptomycetaceae</taxon>
        <taxon>Streptomyces</taxon>
    </lineage>
</organism>
<protein>
    <submittedName>
        <fullName evidence="4">Trypsin-like peptidase domain-containing protein</fullName>
    </submittedName>
</protein>
<dbReference type="InterPro" id="IPR006311">
    <property type="entry name" value="TAT_signal"/>
</dbReference>
<dbReference type="PROSITE" id="PS51257">
    <property type="entry name" value="PROKAR_LIPOPROTEIN"/>
    <property type="match status" value="1"/>
</dbReference>
<name>A0A1I4GKH0_9ACTN</name>